<dbReference type="SUPFAM" id="SSF53383">
    <property type="entry name" value="PLP-dependent transferases"/>
    <property type="match status" value="1"/>
</dbReference>
<dbReference type="GO" id="GO:0004125">
    <property type="term" value="F:L-seryl-tRNA(Sec) selenium transferase activity"/>
    <property type="evidence" value="ECO:0007669"/>
    <property type="project" value="TreeGrafter"/>
</dbReference>
<reference evidence="3" key="1">
    <citation type="journal article" date="2014" name="Front. Microbiol.">
        <title>High frequency of phylogenetically diverse reductive dehalogenase-homologous genes in deep subseafloor sedimentary metagenomes.</title>
        <authorList>
            <person name="Kawai M."/>
            <person name="Futagami T."/>
            <person name="Toyoda A."/>
            <person name="Takaki Y."/>
            <person name="Nishi S."/>
            <person name="Hori S."/>
            <person name="Arai W."/>
            <person name="Tsubouchi T."/>
            <person name="Morono Y."/>
            <person name="Uchiyama I."/>
            <person name="Ito T."/>
            <person name="Fujiyama A."/>
            <person name="Inagaki F."/>
            <person name="Takami H."/>
        </authorList>
    </citation>
    <scope>NUCLEOTIDE SEQUENCE</scope>
    <source>
        <strain evidence="3">Expedition CK06-06</strain>
    </source>
</reference>
<keyword evidence="2" id="KW-0663">Pyridoxal phosphate</keyword>
<evidence type="ECO:0000256" key="2">
    <source>
        <dbReference type="ARBA" id="ARBA00022898"/>
    </source>
</evidence>
<gene>
    <name evidence="3" type="ORF">S12H4_43279</name>
</gene>
<evidence type="ECO:0000313" key="3">
    <source>
        <dbReference type="EMBL" id="GAJ06693.1"/>
    </source>
</evidence>
<comment type="caution">
    <text evidence="3">The sequence shown here is derived from an EMBL/GenBank/DDBJ whole genome shotgun (WGS) entry which is preliminary data.</text>
</comment>
<sequence length="148" mass="15879">MAGDVNDTDFQAGDSARCKSEVDRHSTFLIDFSQFGFEPEPTLAESISKGADIVTASADKLIGASQGGIILGRAELIEAVRKNQFARIVRVGKLTLVALEATLKLFLDESIALSQVPTLKMLRRDASDIAKKARRLASQLGKSISNSA</sequence>
<dbReference type="PANTHER" id="PTHR32328:SF0">
    <property type="entry name" value="L-SERYL-TRNA(SEC) SELENIUM TRANSFERASE"/>
    <property type="match status" value="1"/>
</dbReference>
<feature type="non-terminal residue" evidence="3">
    <location>
        <position position="148"/>
    </location>
</feature>
<name>X1TMX4_9ZZZZ</name>
<accession>X1TMX4</accession>
<dbReference type="InterPro" id="IPR015424">
    <property type="entry name" value="PyrdxlP-dep_Trfase"/>
</dbReference>
<dbReference type="Pfam" id="PF03841">
    <property type="entry name" value="SelA"/>
    <property type="match status" value="1"/>
</dbReference>
<dbReference type="EMBL" id="BARW01026551">
    <property type="protein sequence ID" value="GAJ06693.1"/>
    <property type="molecule type" value="Genomic_DNA"/>
</dbReference>
<dbReference type="InterPro" id="IPR018319">
    <property type="entry name" value="SelA-like"/>
</dbReference>
<proteinExistence type="predicted"/>
<organism evidence="3">
    <name type="scientific">marine sediment metagenome</name>
    <dbReference type="NCBI Taxonomy" id="412755"/>
    <lineage>
        <taxon>unclassified sequences</taxon>
        <taxon>metagenomes</taxon>
        <taxon>ecological metagenomes</taxon>
    </lineage>
</organism>
<dbReference type="Gene3D" id="3.40.640.10">
    <property type="entry name" value="Type I PLP-dependent aspartate aminotransferase-like (Major domain)"/>
    <property type="match status" value="1"/>
</dbReference>
<comment type="cofactor">
    <cofactor evidence="1">
        <name>pyridoxal 5'-phosphate</name>
        <dbReference type="ChEBI" id="CHEBI:597326"/>
    </cofactor>
</comment>
<dbReference type="InterPro" id="IPR015421">
    <property type="entry name" value="PyrdxlP-dep_Trfase_major"/>
</dbReference>
<dbReference type="PANTHER" id="PTHR32328">
    <property type="entry name" value="L-SERYL-TRNA(SEC) SELENIUM TRANSFERASE"/>
    <property type="match status" value="1"/>
</dbReference>
<evidence type="ECO:0000256" key="1">
    <source>
        <dbReference type="ARBA" id="ARBA00001933"/>
    </source>
</evidence>
<protein>
    <submittedName>
        <fullName evidence="3">Uncharacterized protein</fullName>
    </submittedName>
</protein>
<dbReference type="AlphaFoldDB" id="X1TMX4"/>